<dbReference type="Proteomes" id="UP000799755">
    <property type="component" value="Unassembled WGS sequence"/>
</dbReference>
<evidence type="ECO:0000313" key="1">
    <source>
        <dbReference type="EMBL" id="KAF2465611.1"/>
    </source>
</evidence>
<sequence length="361" mass="40677">MAAVDTLASFHSCAQLGATLPSVDNPSGEDRLALDNRSLWPNGTELIVNMWGQSDFVRSKVIQYANEWSLYANLTFKFMDRDAPGDSDIRISFTSGAGSWSYIGTGAKTISQSEPTMNFGWFNDETSDEEFSRTVIHEFGHAIGCIHEQASPVVDIPWNKPAVYEYYLRTNGWDQAKVDGNVFAKAAQANTLNSNWDKTSIMQYPYPPELTLDGSSAGWNRVLSNLDKTFVMRCYPKEGIVRNTQDGVYLVNRVRGNQRASGLAYYANFGNNDGHEPDDYVEVSNDDYTWWENGGEATFGSGAHVRAIVKWNLAEDAGRSPLYQRVGFAEKSGERWNVYRDDGRVLYERDGWRVQAMFWAF</sequence>
<dbReference type="EMBL" id="MU003529">
    <property type="protein sequence ID" value="KAF2465611.1"/>
    <property type="molecule type" value="Genomic_DNA"/>
</dbReference>
<proteinExistence type="predicted"/>
<evidence type="ECO:0000313" key="2">
    <source>
        <dbReference type="Proteomes" id="UP000799755"/>
    </source>
</evidence>
<name>A0ACB6QFE5_9PLEO</name>
<organism evidence="1 2">
    <name type="scientific">Lindgomyces ingoldianus</name>
    <dbReference type="NCBI Taxonomy" id="673940"/>
    <lineage>
        <taxon>Eukaryota</taxon>
        <taxon>Fungi</taxon>
        <taxon>Dikarya</taxon>
        <taxon>Ascomycota</taxon>
        <taxon>Pezizomycotina</taxon>
        <taxon>Dothideomycetes</taxon>
        <taxon>Pleosporomycetidae</taxon>
        <taxon>Pleosporales</taxon>
        <taxon>Lindgomycetaceae</taxon>
        <taxon>Lindgomyces</taxon>
    </lineage>
</organism>
<comment type="caution">
    <text evidence="1">The sequence shown here is derived from an EMBL/GenBank/DDBJ whole genome shotgun (WGS) entry which is preliminary data.</text>
</comment>
<accession>A0ACB6QFE5</accession>
<reference evidence="1" key="1">
    <citation type="journal article" date="2020" name="Stud. Mycol.">
        <title>101 Dothideomycetes genomes: a test case for predicting lifestyles and emergence of pathogens.</title>
        <authorList>
            <person name="Haridas S."/>
            <person name="Albert R."/>
            <person name="Binder M."/>
            <person name="Bloem J."/>
            <person name="Labutti K."/>
            <person name="Salamov A."/>
            <person name="Andreopoulos B."/>
            <person name="Baker S."/>
            <person name="Barry K."/>
            <person name="Bills G."/>
            <person name="Bluhm B."/>
            <person name="Cannon C."/>
            <person name="Castanera R."/>
            <person name="Culley D."/>
            <person name="Daum C."/>
            <person name="Ezra D."/>
            <person name="Gonzalez J."/>
            <person name="Henrissat B."/>
            <person name="Kuo A."/>
            <person name="Liang C."/>
            <person name="Lipzen A."/>
            <person name="Lutzoni F."/>
            <person name="Magnuson J."/>
            <person name="Mondo S."/>
            <person name="Nolan M."/>
            <person name="Ohm R."/>
            <person name="Pangilinan J."/>
            <person name="Park H.-J."/>
            <person name="Ramirez L."/>
            <person name="Alfaro M."/>
            <person name="Sun H."/>
            <person name="Tritt A."/>
            <person name="Yoshinaga Y."/>
            <person name="Zwiers L.-H."/>
            <person name="Turgeon B."/>
            <person name="Goodwin S."/>
            <person name="Spatafora J."/>
            <person name="Crous P."/>
            <person name="Grigoriev I."/>
        </authorList>
    </citation>
    <scope>NUCLEOTIDE SEQUENCE</scope>
    <source>
        <strain evidence="1">ATCC 200398</strain>
    </source>
</reference>
<keyword evidence="2" id="KW-1185">Reference proteome</keyword>
<protein>
    <submittedName>
        <fullName evidence="1">Zincin</fullName>
    </submittedName>
</protein>
<gene>
    <name evidence="1" type="ORF">BDR25DRAFT_306696</name>
</gene>